<protein>
    <submittedName>
        <fullName evidence="1">Uncharacterized protein</fullName>
    </submittedName>
</protein>
<dbReference type="EMBL" id="JACJII010000001">
    <property type="protein sequence ID" value="MBA9001969.1"/>
    <property type="molecule type" value="Genomic_DNA"/>
</dbReference>
<evidence type="ECO:0000313" key="1">
    <source>
        <dbReference type="EMBL" id="MBA9001969.1"/>
    </source>
</evidence>
<evidence type="ECO:0000313" key="2">
    <source>
        <dbReference type="Proteomes" id="UP000539313"/>
    </source>
</evidence>
<sequence>MSAVFALPVLHIERISPHLDFQITDEGGNVVARVDQTSGPRPGWWKRNVFGMVDNSPAVTLGASSVDGTSLFSLHRDASEGRGEGQTTCRLLGASGDPLGHLERQKDEYVGASATLPSAPRQTVVRRYRLYGSDGRVVGEAVSAPIEMVYREGGESISTTGDFYTINDASGQEVARLEGTRLGEPNKRFTLRIRPGLPADLRLFVLAVPFAMKLV</sequence>
<proteinExistence type="predicted"/>
<gene>
    <name evidence="1" type="ORF">HNR21_000851</name>
</gene>
<reference evidence="1 2" key="1">
    <citation type="submission" date="2020-08" db="EMBL/GenBank/DDBJ databases">
        <title>Sequencing the genomes of 1000 actinobacteria strains.</title>
        <authorList>
            <person name="Klenk H.-P."/>
        </authorList>
    </citation>
    <scope>NUCLEOTIDE SEQUENCE [LARGE SCALE GENOMIC DNA]</scope>
    <source>
        <strain evidence="1 2">DSM 45823</strain>
    </source>
</reference>
<name>A0A7W3MU86_9ACTN</name>
<dbReference type="AlphaFoldDB" id="A0A7W3MU86"/>
<accession>A0A7W3MU86</accession>
<comment type="caution">
    <text evidence="1">The sequence shown here is derived from an EMBL/GenBank/DDBJ whole genome shotgun (WGS) entry which is preliminary data.</text>
</comment>
<dbReference type="Proteomes" id="UP000539313">
    <property type="component" value="Unassembled WGS sequence"/>
</dbReference>
<dbReference type="RefSeq" id="WP_182704135.1">
    <property type="nucleotide sequence ID" value="NZ_JACJII010000001.1"/>
</dbReference>
<organism evidence="1 2">
    <name type="scientific">Thermomonospora cellulosilytica</name>
    <dbReference type="NCBI Taxonomy" id="1411118"/>
    <lineage>
        <taxon>Bacteria</taxon>
        <taxon>Bacillati</taxon>
        <taxon>Actinomycetota</taxon>
        <taxon>Actinomycetes</taxon>
        <taxon>Streptosporangiales</taxon>
        <taxon>Thermomonosporaceae</taxon>
        <taxon>Thermomonospora</taxon>
    </lineage>
</organism>
<keyword evidence="2" id="KW-1185">Reference proteome</keyword>